<organism evidence="1 2">
    <name type="scientific">Mycobacteroides abscessus subsp. bolletii 1513</name>
    <dbReference type="NCBI Taxonomy" id="1299321"/>
    <lineage>
        <taxon>Bacteria</taxon>
        <taxon>Bacillati</taxon>
        <taxon>Actinomycetota</taxon>
        <taxon>Actinomycetes</taxon>
        <taxon>Mycobacteriales</taxon>
        <taxon>Mycobacteriaceae</taxon>
        <taxon>Mycobacteroides</taxon>
        <taxon>Mycobacteroides abscessus</taxon>
    </lineage>
</organism>
<reference evidence="1 2" key="1">
    <citation type="submission" date="2013-12" db="EMBL/GenBank/DDBJ databases">
        <authorList>
            <person name="Zelazny A."/>
            <person name="Olivier K."/>
            <person name="Holland S."/>
            <person name="Lenaerts A."/>
            <person name="Ordway D."/>
            <person name="DeGroote M.A."/>
            <person name="Parker T."/>
            <person name="Sizemore C."/>
            <person name="Tallon L.J."/>
            <person name="Sadzewicz L.K."/>
            <person name="Sengamalay N."/>
            <person name="Fraser C.M."/>
            <person name="Hine E."/>
            <person name="Shefchek K.A."/>
            <person name="Das S.P."/>
            <person name="Tettelin H."/>
        </authorList>
    </citation>
    <scope>NUCLEOTIDE SEQUENCE [LARGE SCALE GENOMIC DNA]</scope>
    <source>
        <strain evidence="1 2">1513</strain>
    </source>
</reference>
<evidence type="ECO:0000313" key="2">
    <source>
        <dbReference type="Proteomes" id="UP000023351"/>
    </source>
</evidence>
<proteinExistence type="predicted"/>
<gene>
    <name evidence="1" type="ORF">I540_5842</name>
</gene>
<sequence length="122" mass="13175">MNLSGPAVRAVLTIVDCGSMQNTYRVVQRVNTPKECGDADRPYYHNSSAAGQFTACLDLAWDGLSCISLGQPVTKVACSDTAAPNRIKPIKVLLDTTGLDGCPNGGYKHPQRRFTVCTEEQK</sequence>
<dbReference type="Proteomes" id="UP000023351">
    <property type="component" value="Unassembled WGS sequence"/>
</dbReference>
<dbReference type="AlphaFoldDB" id="X8DG75"/>
<evidence type="ECO:0000313" key="1">
    <source>
        <dbReference type="EMBL" id="EUA66723.1"/>
    </source>
</evidence>
<comment type="caution">
    <text evidence="1">The sequence shown here is derived from an EMBL/GenBank/DDBJ whole genome shotgun (WGS) entry which is preliminary data.</text>
</comment>
<protein>
    <submittedName>
        <fullName evidence="1">Putative liporotein LppU</fullName>
    </submittedName>
</protein>
<accession>X8DG75</accession>
<dbReference type="EMBL" id="JAOJ01000003">
    <property type="protein sequence ID" value="EUA66723.1"/>
    <property type="molecule type" value="Genomic_DNA"/>
</dbReference>
<name>X8DG75_9MYCO</name>